<organism evidence="5 6">
    <name type="scientific">Luteococcus sanguinis</name>
    <dbReference type="NCBI Taxonomy" id="174038"/>
    <lineage>
        <taxon>Bacteria</taxon>
        <taxon>Bacillati</taxon>
        <taxon>Actinomycetota</taxon>
        <taxon>Actinomycetes</taxon>
        <taxon>Propionibacteriales</taxon>
        <taxon>Propionibacteriaceae</taxon>
        <taxon>Luteococcus</taxon>
    </lineage>
</organism>
<evidence type="ECO:0000259" key="4">
    <source>
        <dbReference type="Pfam" id="PF04069"/>
    </source>
</evidence>
<sequence length="359" mass="37703">MVTSTRRPLRPIVAVLGLLLAVALVVAGGLIDPDRTVHPDAASASGCPVEPDTSVTTTARIAWQPVANGDLVVKDKNWLASCLPNATIHWAKMSSGGDVLQAFGARSIDIAQVGSSPTVKGVSAPLDLDLQIVWLHDVIGKAESLVVRESSVTDLAGLSGKTVATPFGSTAHFSLMEALRQAELTSKVKLVNLAPDAMLGAWQRDEIDAAWVWDPTLTSLLGDGGHVIMSSADTAEAGAPTFDLEAATREFATGNAAFMTMWTKLQAQAAKIMNDEPDEAAAALAVQLGITAEEAEAQFPGYTYLTASDQLGAEYYGGKLPDVLLDTATFLKNQGTITAVGTEAHYADVPNSTYIKELS</sequence>
<dbReference type="Gene3D" id="3.40.190.10">
    <property type="entry name" value="Periplasmic binding protein-like II"/>
    <property type="match status" value="2"/>
</dbReference>
<keyword evidence="3" id="KW-0732">Signal</keyword>
<proteinExistence type="inferred from homology"/>
<dbReference type="PANTHER" id="PTHR30024:SF47">
    <property type="entry name" value="TAURINE-BINDING PERIPLASMIC PROTEIN"/>
    <property type="match status" value="1"/>
</dbReference>
<comment type="caution">
    <text evidence="5">The sequence shown here is derived from an EMBL/GenBank/DDBJ whole genome shotgun (WGS) entry which is preliminary data.</text>
</comment>
<evidence type="ECO:0000313" key="6">
    <source>
        <dbReference type="Proteomes" id="UP001596266"/>
    </source>
</evidence>
<gene>
    <name evidence="5" type="ORF">ACFP57_13485</name>
</gene>
<evidence type="ECO:0000256" key="2">
    <source>
        <dbReference type="ARBA" id="ARBA00010742"/>
    </source>
</evidence>
<dbReference type="SUPFAM" id="SSF53850">
    <property type="entry name" value="Periplasmic binding protein-like II"/>
    <property type="match status" value="1"/>
</dbReference>
<reference evidence="6" key="1">
    <citation type="journal article" date="2019" name="Int. J. Syst. Evol. Microbiol.">
        <title>The Global Catalogue of Microorganisms (GCM) 10K type strain sequencing project: providing services to taxonomists for standard genome sequencing and annotation.</title>
        <authorList>
            <consortium name="The Broad Institute Genomics Platform"/>
            <consortium name="The Broad Institute Genome Sequencing Center for Infectious Disease"/>
            <person name="Wu L."/>
            <person name="Ma J."/>
        </authorList>
    </citation>
    <scope>NUCLEOTIDE SEQUENCE [LARGE SCALE GENOMIC DNA]</scope>
    <source>
        <strain evidence="6">CGMCC 1.15277</strain>
    </source>
</reference>
<name>A0ABW1X3B1_9ACTN</name>
<dbReference type="Proteomes" id="UP001596266">
    <property type="component" value="Unassembled WGS sequence"/>
</dbReference>
<dbReference type="RefSeq" id="WP_343886807.1">
    <property type="nucleotide sequence ID" value="NZ_BAAAKI010000024.1"/>
</dbReference>
<evidence type="ECO:0000256" key="1">
    <source>
        <dbReference type="ARBA" id="ARBA00004418"/>
    </source>
</evidence>
<keyword evidence="6" id="KW-1185">Reference proteome</keyword>
<dbReference type="EMBL" id="JBHSUA010000025">
    <property type="protein sequence ID" value="MFC6397988.1"/>
    <property type="molecule type" value="Genomic_DNA"/>
</dbReference>
<dbReference type="PANTHER" id="PTHR30024">
    <property type="entry name" value="ALIPHATIC SULFONATES-BINDING PROTEIN-RELATED"/>
    <property type="match status" value="1"/>
</dbReference>
<dbReference type="InterPro" id="IPR007210">
    <property type="entry name" value="ABC_Gly_betaine_transp_sub-bd"/>
</dbReference>
<comment type="subcellular location">
    <subcellularLocation>
        <location evidence="1">Periplasm</location>
    </subcellularLocation>
</comment>
<dbReference type="Pfam" id="PF04069">
    <property type="entry name" value="OpuAC"/>
    <property type="match status" value="1"/>
</dbReference>
<accession>A0ABW1X3B1</accession>
<comment type="similarity">
    <text evidence="2">Belongs to the bacterial solute-binding protein SsuA/TauA family.</text>
</comment>
<protein>
    <submittedName>
        <fullName evidence="5">Glycine betaine ABC transporter substrate-binding protein</fullName>
    </submittedName>
</protein>
<evidence type="ECO:0000256" key="3">
    <source>
        <dbReference type="ARBA" id="ARBA00022729"/>
    </source>
</evidence>
<feature type="domain" description="ABC-type glycine betaine transport system substrate-binding" evidence="4">
    <location>
        <begin position="90"/>
        <end position="218"/>
    </location>
</feature>
<evidence type="ECO:0000313" key="5">
    <source>
        <dbReference type="EMBL" id="MFC6397988.1"/>
    </source>
</evidence>